<comment type="caution">
    <text evidence="10">The sequence shown here is derived from an EMBL/GenBank/DDBJ whole genome shotgun (WGS) entry which is preliminary data.</text>
</comment>
<gene>
    <name evidence="10" type="ORF">S03H2_71858</name>
</gene>
<dbReference type="GO" id="GO:0003677">
    <property type="term" value="F:DNA binding"/>
    <property type="evidence" value="ECO:0007669"/>
    <property type="project" value="UniProtKB-KW"/>
</dbReference>
<dbReference type="SUPFAM" id="SSF56672">
    <property type="entry name" value="DNA/RNA polymerases"/>
    <property type="match status" value="1"/>
</dbReference>
<keyword evidence="5" id="KW-0235">DNA replication</keyword>
<name>X1JJY8_9ZZZZ</name>
<reference evidence="10" key="1">
    <citation type="journal article" date="2014" name="Front. Microbiol.">
        <title>High frequency of phylogenetically diverse reductive dehalogenase-homologous genes in deep subseafloor sedimentary metagenomes.</title>
        <authorList>
            <person name="Kawai M."/>
            <person name="Futagami T."/>
            <person name="Toyoda A."/>
            <person name="Takaki Y."/>
            <person name="Nishi S."/>
            <person name="Hori S."/>
            <person name="Arai W."/>
            <person name="Tsubouchi T."/>
            <person name="Morono Y."/>
            <person name="Uchiyama I."/>
            <person name="Ito T."/>
            <person name="Fujiyama A."/>
            <person name="Inagaki F."/>
            <person name="Takami H."/>
        </authorList>
    </citation>
    <scope>NUCLEOTIDE SEQUENCE</scope>
    <source>
        <strain evidence="10">Expedition CK06-06</strain>
    </source>
</reference>
<keyword evidence="6" id="KW-0239">DNA-directed DNA polymerase</keyword>
<proteinExistence type="inferred from homology"/>
<dbReference type="EMBL" id="BARU01048288">
    <property type="protein sequence ID" value="GAH95021.1"/>
    <property type="molecule type" value="Genomic_DNA"/>
</dbReference>
<dbReference type="Pfam" id="PF03175">
    <property type="entry name" value="DNA_pol_B_2"/>
    <property type="match status" value="1"/>
</dbReference>
<feature type="non-terminal residue" evidence="10">
    <location>
        <position position="80"/>
    </location>
</feature>
<evidence type="ECO:0000256" key="3">
    <source>
        <dbReference type="ARBA" id="ARBA00022679"/>
    </source>
</evidence>
<keyword evidence="4" id="KW-0548">Nucleotidyltransferase</keyword>
<feature type="non-terminal residue" evidence="10">
    <location>
        <position position="1"/>
    </location>
</feature>
<evidence type="ECO:0000259" key="9">
    <source>
        <dbReference type="Pfam" id="PF03175"/>
    </source>
</evidence>
<dbReference type="AlphaFoldDB" id="X1JJY8"/>
<comment type="similarity">
    <text evidence="1">Belongs to the DNA polymerase type-B family.</text>
</comment>
<protein>
    <recommendedName>
        <fullName evidence="2">DNA-directed DNA polymerase</fullName>
        <ecNumber evidence="2">2.7.7.7</ecNumber>
    </recommendedName>
</protein>
<dbReference type="GO" id="GO:0003887">
    <property type="term" value="F:DNA-directed DNA polymerase activity"/>
    <property type="evidence" value="ECO:0007669"/>
    <property type="project" value="UniProtKB-KW"/>
</dbReference>
<evidence type="ECO:0000256" key="7">
    <source>
        <dbReference type="ARBA" id="ARBA00023125"/>
    </source>
</evidence>
<keyword evidence="7" id="KW-0238">DNA-binding</keyword>
<evidence type="ECO:0000256" key="1">
    <source>
        <dbReference type="ARBA" id="ARBA00005755"/>
    </source>
</evidence>
<organism evidence="10">
    <name type="scientific">marine sediment metagenome</name>
    <dbReference type="NCBI Taxonomy" id="412755"/>
    <lineage>
        <taxon>unclassified sequences</taxon>
        <taxon>metagenomes</taxon>
        <taxon>ecological metagenomes</taxon>
    </lineage>
</organism>
<evidence type="ECO:0000313" key="10">
    <source>
        <dbReference type="EMBL" id="GAH95021.1"/>
    </source>
</evidence>
<dbReference type="GO" id="GO:0000166">
    <property type="term" value="F:nucleotide binding"/>
    <property type="evidence" value="ECO:0007669"/>
    <property type="project" value="InterPro"/>
</dbReference>
<evidence type="ECO:0000256" key="5">
    <source>
        <dbReference type="ARBA" id="ARBA00022705"/>
    </source>
</evidence>
<evidence type="ECO:0000256" key="4">
    <source>
        <dbReference type="ARBA" id="ARBA00022695"/>
    </source>
</evidence>
<feature type="domain" description="DNA-directed DNA polymerase family B mitochondria/virus" evidence="9">
    <location>
        <begin position="8"/>
        <end position="76"/>
    </location>
</feature>
<sequence>GTFWVTLTSPELDAVYRTGKILEVGQAALYSKAPLFKKWVNEVYAMRRGFIEASNPVFADFSKISLNSLYGKFGQKSGEF</sequence>
<dbReference type="Gene3D" id="1.10.287.690">
    <property type="entry name" value="Helix hairpin bin"/>
    <property type="match status" value="1"/>
</dbReference>
<evidence type="ECO:0000256" key="8">
    <source>
        <dbReference type="ARBA" id="ARBA00049244"/>
    </source>
</evidence>
<dbReference type="InterPro" id="IPR043502">
    <property type="entry name" value="DNA/RNA_pol_sf"/>
</dbReference>
<comment type="catalytic activity">
    <reaction evidence="8">
        <text>DNA(n) + a 2'-deoxyribonucleoside 5'-triphosphate = DNA(n+1) + diphosphate</text>
        <dbReference type="Rhea" id="RHEA:22508"/>
        <dbReference type="Rhea" id="RHEA-COMP:17339"/>
        <dbReference type="Rhea" id="RHEA-COMP:17340"/>
        <dbReference type="ChEBI" id="CHEBI:33019"/>
        <dbReference type="ChEBI" id="CHEBI:61560"/>
        <dbReference type="ChEBI" id="CHEBI:173112"/>
        <dbReference type="EC" id="2.7.7.7"/>
    </reaction>
</comment>
<accession>X1JJY8</accession>
<dbReference type="InterPro" id="IPR004868">
    <property type="entry name" value="DNA-dir_DNA_pol_B_mt/vir"/>
</dbReference>
<dbReference type="EC" id="2.7.7.7" evidence="2"/>
<evidence type="ECO:0000256" key="6">
    <source>
        <dbReference type="ARBA" id="ARBA00022932"/>
    </source>
</evidence>
<dbReference type="GO" id="GO:0006260">
    <property type="term" value="P:DNA replication"/>
    <property type="evidence" value="ECO:0007669"/>
    <property type="project" value="UniProtKB-KW"/>
</dbReference>
<evidence type="ECO:0000256" key="2">
    <source>
        <dbReference type="ARBA" id="ARBA00012417"/>
    </source>
</evidence>
<keyword evidence="3" id="KW-0808">Transferase</keyword>